<evidence type="ECO:0000256" key="5">
    <source>
        <dbReference type="ARBA" id="ARBA00023180"/>
    </source>
</evidence>
<dbReference type="EMBL" id="JALJOQ010000209">
    <property type="protein sequence ID" value="KAK9789383.1"/>
    <property type="molecule type" value="Genomic_DNA"/>
</dbReference>
<sequence length="423" mass="46453">MLVDLVLEVDSTGRRSAAATQQRPFRRALAALTQFFTPGSTTATLGPVLDTPTGIWEFLATSKAIKSTVGLDQLPKVALLFLTRGPLPFEATWSLFLSGMQLPQLGALTWRDFYNIHVHAPPGFSYPEDSIFAGALIEERVVVEWGQFSVAQAELNLISAGLKDPRAQRFVLLSEACIPLYTAPVLWAQLLSQPLSRINACHNTSDPGDTSRIMAYRWHRGMETAALKQHHWRKSAQWIALTRPHAQAVHEDEHVKPRFKEHCWIDVENWRKGWQVRSFCVADEHYIPTLLAMKGLDNETDCTGAVTHAWWDGPYSHPRTHGSQDVGDDLLRTVRGNNEDPNRCPVDSTTASVRQVFGGPLPLQQDSNSVAATGLQEAAGQTPFIASHISLDPSASAAEADASQGNTTTELSASGRSQASFVG</sequence>
<keyword evidence="8" id="KW-1185">Reference proteome</keyword>
<dbReference type="InterPro" id="IPR003406">
    <property type="entry name" value="Glyco_trans_14"/>
</dbReference>
<dbReference type="GO" id="GO:0016020">
    <property type="term" value="C:membrane"/>
    <property type="evidence" value="ECO:0007669"/>
    <property type="project" value="UniProtKB-SubCell"/>
</dbReference>
<evidence type="ECO:0000256" key="1">
    <source>
        <dbReference type="ARBA" id="ARBA00004606"/>
    </source>
</evidence>
<evidence type="ECO:0000256" key="6">
    <source>
        <dbReference type="SAM" id="MobiDB-lite"/>
    </source>
</evidence>
<name>A0AAW1NQL1_9CHLO</name>
<dbReference type="AlphaFoldDB" id="A0AAW1NQL1"/>
<proteinExistence type="predicted"/>
<evidence type="ECO:0000313" key="8">
    <source>
        <dbReference type="Proteomes" id="UP001465755"/>
    </source>
</evidence>
<dbReference type="PANTHER" id="PTHR31042:SF150">
    <property type="entry name" value="OS06G0661900 PROTEIN"/>
    <property type="match status" value="1"/>
</dbReference>
<keyword evidence="5" id="KW-0325">Glycoprotein</keyword>
<dbReference type="Pfam" id="PF02485">
    <property type="entry name" value="Branch"/>
    <property type="match status" value="1"/>
</dbReference>
<gene>
    <name evidence="7" type="ORF">WJX73_006397</name>
</gene>
<protein>
    <recommendedName>
        <fullName evidence="9">Glycosyltransferase</fullName>
    </recommendedName>
</protein>
<organism evidence="7 8">
    <name type="scientific">Symbiochloris irregularis</name>
    <dbReference type="NCBI Taxonomy" id="706552"/>
    <lineage>
        <taxon>Eukaryota</taxon>
        <taxon>Viridiplantae</taxon>
        <taxon>Chlorophyta</taxon>
        <taxon>core chlorophytes</taxon>
        <taxon>Trebouxiophyceae</taxon>
        <taxon>Trebouxiales</taxon>
        <taxon>Trebouxiaceae</taxon>
        <taxon>Symbiochloris</taxon>
    </lineage>
</organism>
<reference evidence="7 8" key="1">
    <citation type="journal article" date="2024" name="Nat. Commun.">
        <title>Phylogenomics reveals the evolutionary origins of lichenization in chlorophyte algae.</title>
        <authorList>
            <person name="Puginier C."/>
            <person name="Libourel C."/>
            <person name="Otte J."/>
            <person name="Skaloud P."/>
            <person name="Haon M."/>
            <person name="Grisel S."/>
            <person name="Petersen M."/>
            <person name="Berrin J.G."/>
            <person name="Delaux P.M."/>
            <person name="Dal Grande F."/>
            <person name="Keller J."/>
        </authorList>
    </citation>
    <scope>NUCLEOTIDE SEQUENCE [LARGE SCALE GENOMIC DNA]</scope>
    <source>
        <strain evidence="7 8">SAG 2036</strain>
    </source>
</reference>
<dbReference type="Proteomes" id="UP001465755">
    <property type="component" value="Unassembled WGS sequence"/>
</dbReference>
<evidence type="ECO:0000313" key="7">
    <source>
        <dbReference type="EMBL" id="KAK9789383.1"/>
    </source>
</evidence>
<comment type="subcellular location">
    <subcellularLocation>
        <location evidence="1">Membrane</location>
        <topology evidence="1">Single-pass type II membrane protein</topology>
    </subcellularLocation>
</comment>
<dbReference type="PANTHER" id="PTHR31042">
    <property type="entry name" value="CORE-2/I-BRANCHING BETA-1,6-N-ACETYLGLUCOSAMINYLTRANSFERASE FAMILY PROTEIN-RELATED"/>
    <property type="match status" value="1"/>
</dbReference>
<evidence type="ECO:0000256" key="4">
    <source>
        <dbReference type="ARBA" id="ARBA00023136"/>
    </source>
</evidence>
<comment type="caution">
    <text evidence="7">The sequence shown here is derived from an EMBL/GenBank/DDBJ whole genome shotgun (WGS) entry which is preliminary data.</text>
</comment>
<accession>A0AAW1NQL1</accession>
<keyword evidence="3" id="KW-0808">Transferase</keyword>
<dbReference type="GO" id="GO:0016757">
    <property type="term" value="F:glycosyltransferase activity"/>
    <property type="evidence" value="ECO:0007669"/>
    <property type="project" value="UniProtKB-KW"/>
</dbReference>
<keyword evidence="2" id="KW-0328">Glycosyltransferase</keyword>
<feature type="region of interest" description="Disordered" evidence="6">
    <location>
        <begin position="396"/>
        <end position="423"/>
    </location>
</feature>
<keyword evidence="4" id="KW-0472">Membrane</keyword>
<feature type="compositionally biased region" description="Polar residues" evidence="6">
    <location>
        <begin position="404"/>
        <end position="423"/>
    </location>
</feature>
<evidence type="ECO:0000256" key="2">
    <source>
        <dbReference type="ARBA" id="ARBA00022676"/>
    </source>
</evidence>
<evidence type="ECO:0008006" key="9">
    <source>
        <dbReference type="Google" id="ProtNLM"/>
    </source>
</evidence>
<evidence type="ECO:0000256" key="3">
    <source>
        <dbReference type="ARBA" id="ARBA00022679"/>
    </source>
</evidence>
<dbReference type="InterPro" id="IPR044174">
    <property type="entry name" value="BC10-like"/>
</dbReference>